<organism evidence="4 5">
    <name type="scientific">Pseudanabaena catenata USMAC16</name>
    <dbReference type="NCBI Taxonomy" id="1855837"/>
    <lineage>
        <taxon>Bacteria</taxon>
        <taxon>Bacillati</taxon>
        <taxon>Cyanobacteriota</taxon>
        <taxon>Cyanophyceae</taxon>
        <taxon>Pseudanabaenales</taxon>
        <taxon>Pseudanabaenaceae</taxon>
        <taxon>Pseudanabaena</taxon>
    </lineage>
</organism>
<dbReference type="Proteomes" id="UP001152872">
    <property type="component" value="Unassembled WGS sequence"/>
</dbReference>
<gene>
    <name evidence="4" type="ORF">FEV09_07640</name>
</gene>
<reference evidence="4" key="1">
    <citation type="submission" date="2019-05" db="EMBL/GenBank/DDBJ databases">
        <title>Whole genome sequencing of Pseudanabaena catenata USMAC16.</title>
        <authorList>
            <person name="Khan Z."/>
            <person name="Omar W.M."/>
            <person name="Convey P."/>
            <person name="Merican F."/>
            <person name="Najimudin N."/>
        </authorList>
    </citation>
    <scope>NUCLEOTIDE SEQUENCE</scope>
    <source>
        <strain evidence="4">USMAC16</strain>
    </source>
</reference>
<dbReference type="Pfam" id="PF13424">
    <property type="entry name" value="TPR_12"/>
    <property type="match status" value="1"/>
</dbReference>
<protein>
    <submittedName>
        <fullName evidence="4">CHAT domain-containing protein</fullName>
    </submittedName>
</protein>
<comment type="caution">
    <text evidence="4">The sequence shown here is derived from an EMBL/GenBank/DDBJ whole genome shotgun (WGS) entry which is preliminary data.</text>
</comment>
<name>A0A9X4RL09_9CYAN</name>
<dbReference type="SUPFAM" id="SSF48452">
    <property type="entry name" value="TPR-like"/>
    <property type="match status" value="2"/>
</dbReference>
<feature type="transmembrane region" description="Helical" evidence="2">
    <location>
        <begin position="12"/>
        <end position="32"/>
    </location>
</feature>
<dbReference type="Gene3D" id="1.25.40.10">
    <property type="entry name" value="Tetratricopeptide repeat domain"/>
    <property type="match status" value="3"/>
</dbReference>
<dbReference type="Pfam" id="PF12770">
    <property type="entry name" value="CHAT"/>
    <property type="match status" value="1"/>
</dbReference>
<dbReference type="PANTHER" id="PTHR10098:SF108">
    <property type="entry name" value="TETRATRICOPEPTIDE REPEAT PROTEIN 28"/>
    <property type="match status" value="1"/>
</dbReference>
<sequence length="902" mass="100033">MSYSKPKSSRLLRYLIMGFCAAILVILLGWNVQPSQTQNIPKDITKNIPKPSRQDSLNASGISISQSFPSNPVAIVDIGKQYFQSGQYAQAIATWQQAADIYAKQGDRLNQAIVCQNIALAHQQLGHWQEAEKSIVLSLEIFQSHLPQPKLLAQALNIRGSIQISQGKAQEALATWQKAAVIYEQIGDKEGAIRNKINQSQAMRSLGLYPKAKDLLKQVQLALQEMPASSLKLSSLIELGDTLRLNGDFAEAVTILKESLAIAQKLNDTPTIAEIFLGLGNVNSSQLEAASAGDSRERQQKSTEAIAYYQQAAQITTRPITQVKAQINQLRLEMELKQFEAIKRLLPTIQAQLQDLPPSRASVYARVGFAQDLMKLNSGASDRLGSDLLGSDRQIIAQLLAKAAQQSQEMGDPRAESYAIGYLGELYERSQQLTEAQELTEKALILAQNHNAADIAYRWQWQLGRIFKAQGKQSQAIAAYNETVSTLTSIRGDLVSSNADIQFSFRDGVEPIYLQLVDLLMTHEKGQALSQENLIAARKAIESLQIAELDNFFKEACLKGLSTQVDEVDSHAAVIYPIVLPDRVEVIVSLPDRSLIHRTTTISQDSLNRLLSELWRSLRRTSLETDIQTSSEKVYNILIGKEFEAIFTTHKIQTLVFVLDGALRNLPMAVLYDGRQYLMEKYNLALTPGLQLLDPHPLKRQQLEVFIGGLSKGTQNFSALPNVEREIQQIASIVSAPTPLLNETFISESIKTQISKNSFRVVHLATHGEFSSDAEKTFILTWNNRLGVKQLGDLLQTRDQDQLNPIELLVLSACKTAKGDNRATLGLAGLAVRSGARSTLASLWSVEDSATATFMEKFYQELMLLGTTKANALRKAQIGLLNNPQFTHPFYWAPFVLVGNWL</sequence>
<keyword evidence="2" id="KW-0812">Transmembrane</keyword>
<dbReference type="InterPro" id="IPR019734">
    <property type="entry name" value="TPR_rpt"/>
</dbReference>
<dbReference type="SMART" id="SM00028">
    <property type="entry name" value="TPR"/>
    <property type="match status" value="6"/>
</dbReference>
<feature type="repeat" description="TPR" evidence="1">
    <location>
        <begin position="72"/>
        <end position="105"/>
    </location>
</feature>
<keyword evidence="1" id="KW-0802">TPR repeat</keyword>
<proteinExistence type="predicted"/>
<dbReference type="EMBL" id="VBTY01000046">
    <property type="protein sequence ID" value="MDG3494429.1"/>
    <property type="molecule type" value="Genomic_DNA"/>
</dbReference>
<dbReference type="PROSITE" id="PS50005">
    <property type="entry name" value="TPR"/>
    <property type="match status" value="1"/>
</dbReference>
<evidence type="ECO:0000313" key="5">
    <source>
        <dbReference type="Proteomes" id="UP001152872"/>
    </source>
</evidence>
<keyword evidence="2" id="KW-1133">Transmembrane helix</keyword>
<dbReference type="PANTHER" id="PTHR10098">
    <property type="entry name" value="RAPSYN-RELATED"/>
    <property type="match status" value="1"/>
</dbReference>
<dbReference type="AlphaFoldDB" id="A0A9X4RL09"/>
<dbReference type="Pfam" id="PF13374">
    <property type="entry name" value="TPR_10"/>
    <property type="match status" value="1"/>
</dbReference>
<keyword evidence="5" id="KW-1185">Reference proteome</keyword>
<accession>A0A9X4RL09</accession>
<dbReference type="InterPro" id="IPR024983">
    <property type="entry name" value="CHAT_dom"/>
</dbReference>
<evidence type="ECO:0000259" key="3">
    <source>
        <dbReference type="Pfam" id="PF12770"/>
    </source>
</evidence>
<evidence type="ECO:0000256" key="1">
    <source>
        <dbReference type="PROSITE-ProRule" id="PRU00339"/>
    </source>
</evidence>
<feature type="domain" description="CHAT" evidence="3">
    <location>
        <begin position="630"/>
        <end position="900"/>
    </location>
</feature>
<evidence type="ECO:0000313" key="4">
    <source>
        <dbReference type="EMBL" id="MDG3494429.1"/>
    </source>
</evidence>
<dbReference type="InterPro" id="IPR011990">
    <property type="entry name" value="TPR-like_helical_dom_sf"/>
</dbReference>
<dbReference type="RefSeq" id="WP_009626504.1">
    <property type="nucleotide sequence ID" value="NZ_VBTY01000046.1"/>
</dbReference>
<keyword evidence="2" id="KW-0472">Membrane</keyword>
<evidence type="ECO:0000256" key="2">
    <source>
        <dbReference type="SAM" id="Phobius"/>
    </source>
</evidence>